<dbReference type="VEuPathDB" id="TrichDB:TVAG_100280"/>
<dbReference type="InterPro" id="IPR016024">
    <property type="entry name" value="ARM-type_fold"/>
</dbReference>
<evidence type="ECO:0000313" key="2">
    <source>
        <dbReference type="Proteomes" id="UP000001542"/>
    </source>
</evidence>
<keyword evidence="2" id="KW-1185">Reference proteome</keyword>
<dbReference type="KEGG" id="tva:4744454"/>
<dbReference type="VEuPathDB" id="TrichDB:TVAGG3_0494140"/>
<dbReference type="AlphaFoldDB" id="A2G7Q8"/>
<dbReference type="Proteomes" id="UP000001542">
    <property type="component" value="Unassembled WGS sequence"/>
</dbReference>
<accession>A2G7Q8</accession>
<evidence type="ECO:0000313" key="1">
    <source>
        <dbReference type="EMBL" id="EAX86806.1"/>
    </source>
</evidence>
<sequence>MNDNLGYTSIPYENSVAKQAYFENLPLIAECLPTEDFFKELEIILLSIVRNDKLITKFVEIIPLILQPDNISFNLRFIYKVGSIILTSFNNSLKTNYVEYAEKTLNSYNNVKLEIEEQIKPNLGQFANSKFAIWRLCSLTKIEPQIQDIGQLLYNEFNSPDRIQYAAEFLPFMSPSEAQRHIVNALINPQYVVRVSAVDAISYFKFDLSDQFYETNLCQEKNIKVLEHVLQIPPENISLNILKPLINHPDLSSKAIAVALKSPHLVTLVPDLIKNGCAGAELADINIEVIKNMNPVPYDLIAMLLKESTKLVSDEIIKGIASLDELNVLFHIVFPRMGEKGSWRPRYIAVQIFKELVRNKIADEMIPDYAGFAIAMALDRCYYVRKLVMETIAIFPEGWAKSYTIESILSLANDKCDHFHCEMFKLLLQEAPNVLHGFENLVENAKKAIENDLKEN</sequence>
<dbReference type="RefSeq" id="XP_001299736.1">
    <property type="nucleotide sequence ID" value="XM_001299735.1"/>
</dbReference>
<dbReference type="InParanoid" id="A2G7Q8"/>
<organism evidence="1 2">
    <name type="scientific">Trichomonas vaginalis (strain ATCC PRA-98 / G3)</name>
    <dbReference type="NCBI Taxonomy" id="412133"/>
    <lineage>
        <taxon>Eukaryota</taxon>
        <taxon>Metamonada</taxon>
        <taxon>Parabasalia</taxon>
        <taxon>Trichomonadida</taxon>
        <taxon>Trichomonadidae</taxon>
        <taxon>Trichomonas</taxon>
    </lineage>
</organism>
<reference evidence="1" key="2">
    <citation type="journal article" date="2007" name="Science">
        <title>Draft genome sequence of the sexually transmitted pathogen Trichomonas vaginalis.</title>
        <authorList>
            <person name="Carlton J.M."/>
            <person name="Hirt R.P."/>
            <person name="Silva J.C."/>
            <person name="Delcher A.L."/>
            <person name="Schatz M."/>
            <person name="Zhao Q."/>
            <person name="Wortman J.R."/>
            <person name="Bidwell S.L."/>
            <person name="Alsmark U.C.M."/>
            <person name="Besteiro S."/>
            <person name="Sicheritz-Ponten T."/>
            <person name="Noel C.J."/>
            <person name="Dacks J.B."/>
            <person name="Foster P.G."/>
            <person name="Simillion C."/>
            <person name="Van de Peer Y."/>
            <person name="Miranda-Saavedra D."/>
            <person name="Barton G.J."/>
            <person name="Westrop G.D."/>
            <person name="Mueller S."/>
            <person name="Dessi D."/>
            <person name="Fiori P.L."/>
            <person name="Ren Q."/>
            <person name="Paulsen I."/>
            <person name="Zhang H."/>
            <person name="Bastida-Corcuera F.D."/>
            <person name="Simoes-Barbosa A."/>
            <person name="Brown M.T."/>
            <person name="Hayes R.D."/>
            <person name="Mukherjee M."/>
            <person name="Okumura C.Y."/>
            <person name="Schneider R."/>
            <person name="Smith A.J."/>
            <person name="Vanacova S."/>
            <person name="Villalvazo M."/>
            <person name="Haas B.J."/>
            <person name="Pertea M."/>
            <person name="Feldblyum T.V."/>
            <person name="Utterback T.R."/>
            <person name="Shu C.L."/>
            <person name="Osoegawa K."/>
            <person name="de Jong P.J."/>
            <person name="Hrdy I."/>
            <person name="Horvathova L."/>
            <person name="Zubacova Z."/>
            <person name="Dolezal P."/>
            <person name="Malik S.B."/>
            <person name="Logsdon J.M. Jr."/>
            <person name="Henze K."/>
            <person name="Gupta A."/>
            <person name="Wang C.C."/>
            <person name="Dunne R.L."/>
            <person name="Upcroft J.A."/>
            <person name="Upcroft P."/>
            <person name="White O."/>
            <person name="Salzberg S.L."/>
            <person name="Tang P."/>
            <person name="Chiu C.-H."/>
            <person name="Lee Y.-S."/>
            <person name="Embley T.M."/>
            <person name="Coombs G.H."/>
            <person name="Mottram J.C."/>
            <person name="Tachezy J."/>
            <person name="Fraser-Liggett C.M."/>
            <person name="Johnson P.J."/>
        </authorList>
    </citation>
    <scope>NUCLEOTIDE SEQUENCE [LARGE SCALE GENOMIC DNA]</scope>
    <source>
        <strain evidence="1">G3</strain>
    </source>
</reference>
<dbReference type="OrthoDB" id="10435620at2759"/>
<dbReference type="EMBL" id="DS114567">
    <property type="protein sequence ID" value="EAX86806.1"/>
    <property type="molecule type" value="Genomic_DNA"/>
</dbReference>
<proteinExistence type="predicted"/>
<evidence type="ECO:0008006" key="3">
    <source>
        <dbReference type="Google" id="ProtNLM"/>
    </source>
</evidence>
<reference evidence="1" key="1">
    <citation type="submission" date="2006-10" db="EMBL/GenBank/DDBJ databases">
        <authorList>
            <person name="Amadeo P."/>
            <person name="Zhao Q."/>
            <person name="Wortman J."/>
            <person name="Fraser-Liggett C."/>
            <person name="Carlton J."/>
        </authorList>
    </citation>
    <scope>NUCLEOTIDE SEQUENCE</scope>
    <source>
        <strain evidence="1">G3</strain>
    </source>
</reference>
<name>A2G7Q8_TRIV3</name>
<dbReference type="SUPFAM" id="SSF48371">
    <property type="entry name" value="ARM repeat"/>
    <property type="match status" value="1"/>
</dbReference>
<gene>
    <name evidence="1" type="ORF">TVAG_100280</name>
</gene>
<protein>
    <recommendedName>
        <fullName evidence="3">HEAT repeat domain-containing protein</fullName>
    </recommendedName>
</protein>